<evidence type="ECO:0000256" key="2">
    <source>
        <dbReference type="SAM" id="SignalP"/>
    </source>
</evidence>
<name>A0A1I7YD53_9BILA</name>
<feature type="domain" description="EGF-like" evidence="3">
    <location>
        <begin position="37"/>
        <end position="76"/>
    </location>
</feature>
<evidence type="ECO:0000259" key="3">
    <source>
        <dbReference type="PROSITE" id="PS50026"/>
    </source>
</evidence>
<keyword evidence="2" id="KW-0732">Signal</keyword>
<dbReference type="InterPro" id="IPR000742">
    <property type="entry name" value="EGF"/>
</dbReference>
<protein>
    <submittedName>
        <fullName evidence="5">EGF-like domain-containing protein</fullName>
    </submittedName>
</protein>
<feature type="chain" id="PRO_5009312103" evidence="2">
    <location>
        <begin position="23"/>
        <end position="102"/>
    </location>
</feature>
<comment type="caution">
    <text evidence="1">Lacks conserved residue(s) required for the propagation of feature annotation.</text>
</comment>
<evidence type="ECO:0000313" key="4">
    <source>
        <dbReference type="Proteomes" id="UP000095287"/>
    </source>
</evidence>
<dbReference type="WBParaSite" id="L893_g15149.t1">
    <property type="protein sequence ID" value="L893_g15149.t1"/>
    <property type="gene ID" value="L893_g15149"/>
</dbReference>
<proteinExistence type="predicted"/>
<sequence length="102" mass="11212">MALLHAGVATLALLCLLGLARAQGSQESEEKFAFLNPQSGCNIRCENGGVCAFSINNPRRHKCVCFVGMYYGTRCQHRHEVPKTPTSPVKEILDLLPSGPRW</sequence>
<keyword evidence="4" id="KW-1185">Reference proteome</keyword>
<reference evidence="5" key="1">
    <citation type="submission" date="2016-11" db="UniProtKB">
        <authorList>
            <consortium name="WormBaseParasite"/>
        </authorList>
    </citation>
    <scope>IDENTIFICATION</scope>
</reference>
<evidence type="ECO:0000256" key="1">
    <source>
        <dbReference type="PROSITE-ProRule" id="PRU00076"/>
    </source>
</evidence>
<organism evidence="4 5">
    <name type="scientific">Steinernema glaseri</name>
    <dbReference type="NCBI Taxonomy" id="37863"/>
    <lineage>
        <taxon>Eukaryota</taxon>
        <taxon>Metazoa</taxon>
        <taxon>Ecdysozoa</taxon>
        <taxon>Nematoda</taxon>
        <taxon>Chromadorea</taxon>
        <taxon>Rhabditida</taxon>
        <taxon>Tylenchina</taxon>
        <taxon>Panagrolaimomorpha</taxon>
        <taxon>Strongyloidoidea</taxon>
        <taxon>Steinernematidae</taxon>
        <taxon>Steinernema</taxon>
    </lineage>
</organism>
<dbReference type="PROSITE" id="PS50026">
    <property type="entry name" value="EGF_3"/>
    <property type="match status" value="1"/>
</dbReference>
<keyword evidence="1" id="KW-0245">EGF-like domain</keyword>
<evidence type="ECO:0000313" key="5">
    <source>
        <dbReference type="WBParaSite" id="L893_g15149.t1"/>
    </source>
</evidence>
<dbReference type="SUPFAM" id="SSF57196">
    <property type="entry name" value="EGF/Laminin"/>
    <property type="match status" value="1"/>
</dbReference>
<feature type="disulfide bond" evidence="1">
    <location>
        <begin position="41"/>
        <end position="51"/>
    </location>
</feature>
<keyword evidence="1" id="KW-1015">Disulfide bond</keyword>
<feature type="signal peptide" evidence="2">
    <location>
        <begin position="1"/>
        <end position="22"/>
    </location>
</feature>
<accession>A0A1I7YD53</accession>
<dbReference type="Proteomes" id="UP000095287">
    <property type="component" value="Unplaced"/>
</dbReference>
<dbReference type="AlphaFoldDB" id="A0A1I7YD53"/>